<dbReference type="GO" id="GO:0006352">
    <property type="term" value="P:DNA-templated transcription initiation"/>
    <property type="evidence" value="ECO:0007669"/>
    <property type="project" value="InterPro"/>
</dbReference>
<dbReference type="SUPFAM" id="SSF88946">
    <property type="entry name" value="Sigma2 domain of RNA polymerase sigma factors"/>
    <property type="match status" value="1"/>
</dbReference>
<keyword evidence="3" id="KW-0238">DNA-binding</keyword>
<dbReference type="GO" id="GO:0016987">
    <property type="term" value="F:sigma factor activity"/>
    <property type="evidence" value="ECO:0007669"/>
    <property type="project" value="UniProtKB-KW"/>
</dbReference>
<keyword evidence="2" id="KW-0731">Sigma factor</keyword>
<dbReference type="PRINTS" id="PR00046">
    <property type="entry name" value="SIGMA70FCT"/>
</dbReference>
<accession>A0A8J6YNE4</accession>
<proteinExistence type="predicted"/>
<keyword evidence="7" id="KW-1185">Reference proteome</keyword>
<dbReference type="Gene3D" id="1.10.10.10">
    <property type="entry name" value="Winged helix-like DNA-binding domain superfamily/Winged helix DNA-binding domain"/>
    <property type="match status" value="1"/>
</dbReference>
<gene>
    <name evidence="6" type="ORF">IHV25_10110</name>
</gene>
<dbReference type="CDD" id="cd06171">
    <property type="entry name" value="Sigma70_r4"/>
    <property type="match status" value="1"/>
</dbReference>
<organism evidence="6 7">
    <name type="scientific">Phaeovibrio sulfidiphilus</name>
    <dbReference type="NCBI Taxonomy" id="1220600"/>
    <lineage>
        <taxon>Bacteria</taxon>
        <taxon>Pseudomonadati</taxon>
        <taxon>Pseudomonadota</taxon>
        <taxon>Alphaproteobacteria</taxon>
        <taxon>Rhodospirillales</taxon>
        <taxon>Rhodospirillaceae</taxon>
        <taxon>Phaeovibrio</taxon>
    </lineage>
</organism>
<dbReference type="EMBL" id="JACZHT010000011">
    <property type="protein sequence ID" value="MBE1237993.1"/>
    <property type="molecule type" value="Genomic_DNA"/>
</dbReference>
<dbReference type="InterPro" id="IPR000943">
    <property type="entry name" value="RNA_pol_sigma70"/>
</dbReference>
<dbReference type="Proteomes" id="UP000631034">
    <property type="component" value="Unassembled WGS sequence"/>
</dbReference>
<dbReference type="NCBIfam" id="TIGR02937">
    <property type="entry name" value="sigma70-ECF"/>
    <property type="match status" value="1"/>
</dbReference>
<evidence type="ECO:0000256" key="3">
    <source>
        <dbReference type="ARBA" id="ARBA00023125"/>
    </source>
</evidence>
<dbReference type="Pfam" id="PF04545">
    <property type="entry name" value="Sigma70_r4"/>
    <property type="match status" value="1"/>
</dbReference>
<evidence type="ECO:0000256" key="4">
    <source>
        <dbReference type="ARBA" id="ARBA00023163"/>
    </source>
</evidence>
<dbReference type="GO" id="GO:0003677">
    <property type="term" value="F:DNA binding"/>
    <property type="evidence" value="ECO:0007669"/>
    <property type="project" value="UniProtKB-KW"/>
</dbReference>
<dbReference type="SUPFAM" id="SSF88659">
    <property type="entry name" value="Sigma3 and sigma4 domains of RNA polymerase sigma factors"/>
    <property type="match status" value="2"/>
</dbReference>
<dbReference type="InterPro" id="IPR013325">
    <property type="entry name" value="RNA_pol_sigma_r2"/>
</dbReference>
<dbReference type="RefSeq" id="WP_192535007.1">
    <property type="nucleotide sequence ID" value="NZ_JACZHT010000011.1"/>
</dbReference>
<dbReference type="PROSITE" id="PS00716">
    <property type="entry name" value="SIGMA70_2"/>
    <property type="match status" value="1"/>
</dbReference>
<dbReference type="InterPro" id="IPR013324">
    <property type="entry name" value="RNA_pol_sigma_r3/r4-like"/>
</dbReference>
<dbReference type="InterPro" id="IPR007627">
    <property type="entry name" value="RNA_pol_sigma70_r2"/>
</dbReference>
<evidence type="ECO:0000256" key="2">
    <source>
        <dbReference type="ARBA" id="ARBA00023082"/>
    </source>
</evidence>
<dbReference type="Pfam" id="PF04542">
    <property type="entry name" value="Sigma70_r2"/>
    <property type="match status" value="1"/>
</dbReference>
<comment type="caution">
    <text evidence="6">The sequence shown here is derived from an EMBL/GenBank/DDBJ whole genome shotgun (WGS) entry which is preliminary data.</text>
</comment>
<dbReference type="InterPro" id="IPR007630">
    <property type="entry name" value="RNA_pol_sigma70_r4"/>
</dbReference>
<dbReference type="AlphaFoldDB" id="A0A8J6YNE4"/>
<dbReference type="PANTHER" id="PTHR30603">
    <property type="entry name" value="RNA POLYMERASE SIGMA FACTOR RPO"/>
    <property type="match status" value="1"/>
</dbReference>
<evidence type="ECO:0000313" key="7">
    <source>
        <dbReference type="Proteomes" id="UP000631034"/>
    </source>
</evidence>
<keyword evidence="1" id="KW-0805">Transcription regulation</keyword>
<name>A0A8J6YNE4_9PROT</name>
<evidence type="ECO:0000259" key="5">
    <source>
        <dbReference type="PROSITE" id="PS00716"/>
    </source>
</evidence>
<sequence length="563" mass="63438">MANQLDDLLKFEAEVLFEQSTAETAAGTFVALVGSLPVVSDDEDWDPDLSPAEIAGEGIIPSLDAATDFNAGTDFLQVGNRGRRSVKPAVLPTGTRISIAPDICSAWAEDIIAKGYCSLDDIDRVVAYCEGNGSWDELRVNIRRNLETAGFDLDEPLDHEAYLWDAISDTSPDDLCEAIEAALTRRTCLPGTERFAINKSSELRLLEIMTRAKQGLQLGILNSEGAVETILNVMDKIRDDLRDSRSVSLRTIIPSRPDHAETSEVLAAADHLRSWFTAGRVMDGKQRREALAALEALDLSFGFHRELIHKLGACPEYWPEASQLEGKLLAFEAASEHLIHKHLPYVRRFAVRNGEEGEDPEDIFQVAFMGLQRSARRFDPERGSRFLIYTTYWMRQAIRRWRTDEGAAIRIPVHRTEKFSELDRALEKLDIRGDGTVPDAEVAEELRWSIEEVRQFRSIPREALYPESPDEWDNLLPESSDTFPFDQTETERVVKSALADLPKRQADVIRMRFGIGCDSEMTLEEIGQIYGLTRERVRQIEAKGLSRLSHPGRKRRLQNMLGL</sequence>
<dbReference type="InterPro" id="IPR050239">
    <property type="entry name" value="Sigma-70_RNA_pol_init_factors"/>
</dbReference>
<evidence type="ECO:0000256" key="1">
    <source>
        <dbReference type="ARBA" id="ARBA00023015"/>
    </source>
</evidence>
<keyword evidence="4" id="KW-0804">Transcription</keyword>
<feature type="domain" description="RNA polymerase sigma-70" evidence="5">
    <location>
        <begin position="522"/>
        <end position="548"/>
    </location>
</feature>
<protein>
    <submittedName>
        <fullName evidence="6">Sigma-70 family RNA polymerase sigma factor</fullName>
    </submittedName>
</protein>
<dbReference type="PANTHER" id="PTHR30603:SF47">
    <property type="entry name" value="RNA POLYMERASE SIGMA FACTOR SIGD, CHLOROPLASTIC"/>
    <property type="match status" value="1"/>
</dbReference>
<dbReference type="InterPro" id="IPR036388">
    <property type="entry name" value="WH-like_DNA-bd_sf"/>
</dbReference>
<evidence type="ECO:0000313" key="6">
    <source>
        <dbReference type="EMBL" id="MBE1237993.1"/>
    </source>
</evidence>
<dbReference type="InterPro" id="IPR014284">
    <property type="entry name" value="RNA_pol_sigma-70_dom"/>
</dbReference>
<reference evidence="6" key="1">
    <citation type="submission" date="2020-10" db="EMBL/GenBank/DDBJ databases">
        <title>Genome sequence of the unusual species of purple photosynthetic bacteria, Phaeovibrio sulfidiphilus DSM 23193, type strain.</title>
        <authorList>
            <person name="Kyndt J.A."/>
            <person name="Meyer T.E."/>
        </authorList>
    </citation>
    <scope>NUCLEOTIDE SEQUENCE</scope>
    <source>
        <strain evidence="6">DSM 23193</strain>
    </source>
</reference>
<dbReference type="Gene3D" id="1.20.120.1810">
    <property type="match status" value="1"/>
</dbReference>